<reference evidence="2" key="1">
    <citation type="submission" date="2016-10" db="EMBL/GenBank/DDBJ databases">
        <authorList>
            <person name="Varghese N."/>
            <person name="Submissions S."/>
        </authorList>
    </citation>
    <scope>NUCLEOTIDE SEQUENCE [LARGE SCALE GENOMIC DNA]</scope>
    <source>
        <strain evidence="2">ATCC 35263</strain>
    </source>
</reference>
<dbReference type="RefSeq" id="WP_093117166.1">
    <property type="nucleotide sequence ID" value="NZ_FNWJ01000001.1"/>
</dbReference>
<evidence type="ECO:0000313" key="2">
    <source>
        <dbReference type="Proteomes" id="UP000222056"/>
    </source>
</evidence>
<dbReference type="AlphaFoldDB" id="A0A1H6FSN6"/>
<protein>
    <submittedName>
        <fullName evidence="1">CRISPR-associated protein GSU0054/csb2, Dpsyc system</fullName>
    </submittedName>
</protein>
<organism evidence="1 2">
    <name type="scientific">Thermoleophilum album</name>
    <dbReference type="NCBI Taxonomy" id="29539"/>
    <lineage>
        <taxon>Bacteria</taxon>
        <taxon>Bacillati</taxon>
        <taxon>Actinomycetota</taxon>
        <taxon>Thermoleophilia</taxon>
        <taxon>Thermoleophilales</taxon>
        <taxon>Thermoleophilaceae</taxon>
        <taxon>Thermoleophilum</taxon>
    </lineage>
</organism>
<dbReference type="EMBL" id="FNWJ01000001">
    <property type="protein sequence ID" value="SEH12893.1"/>
    <property type="molecule type" value="Genomic_DNA"/>
</dbReference>
<dbReference type="Proteomes" id="UP000222056">
    <property type="component" value="Unassembled WGS sequence"/>
</dbReference>
<dbReference type="NCBIfam" id="TIGR02165">
    <property type="entry name" value="cas5_6_GSU0054"/>
    <property type="match status" value="1"/>
</dbReference>
<dbReference type="InterPro" id="IPR019089">
    <property type="entry name" value="Cas_GSU0054"/>
</dbReference>
<keyword evidence="2" id="KW-1185">Reference proteome</keyword>
<sequence length="279" mass="30962">MTRRAEETQRNARHNVQVIVFGLESRRPPSLFEAIRVCEVFRRRLLGVAARFFGSDRIPPKFSGKAAGGGPLSDDHQHLHVFALALKGHGAPSAERFVDRVGVVCRAGLSPPEVELVCAVTLPALAGAPIFLTRTSPEFLERPATRFWSHTPFLPVRHPKLRRGVVRDAFAEQVALELGRRGFPAPVAISNHPGPWSQFRTARREKPGSFTHLGAHGFEVVFDEPVRGPILLGRNCHFGMGLFLPARLSAQAPVTARHRRATKPRTWAADIRPRQWSEG</sequence>
<proteinExistence type="predicted"/>
<accession>A0A1H6FSN6</accession>
<dbReference type="OrthoDB" id="9787885at2"/>
<gene>
    <name evidence="1" type="ORF">SAMN02745716_1237</name>
</gene>
<dbReference type="STRING" id="29539.SAMN02745716_1237"/>
<evidence type="ECO:0000313" key="1">
    <source>
        <dbReference type="EMBL" id="SEH12893.1"/>
    </source>
</evidence>
<name>A0A1H6FSN6_THEAL</name>